<evidence type="ECO:0000313" key="3">
    <source>
        <dbReference type="Proteomes" id="UP000246058"/>
    </source>
</evidence>
<dbReference type="OrthoDB" id="7999493at2"/>
<feature type="compositionally biased region" description="Low complexity" evidence="1">
    <location>
        <begin position="51"/>
        <end position="68"/>
    </location>
</feature>
<accession>A0A2U8VPV1</accession>
<evidence type="ECO:0000313" key="2">
    <source>
        <dbReference type="EMBL" id="AWN35729.1"/>
    </source>
</evidence>
<reference evidence="2 3" key="1">
    <citation type="submission" date="2018-05" db="EMBL/GenBank/DDBJ databases">
        <title>Complete Genome Sequence of Methylobacterium sp. 17Sr1-43.</title>
        <authorList>
            <person name="Srinivasan S."/>
        </authorList>
    </citation>
    <scope>NUCLEOTIDE SEQUENCE [LARGE SCALE GENOMIC DNA]</scope>
    <source>
        <strain evidence="2 3">17Sr1-43</strain>
    </source>
</reference>
<dbReference type="KEGG" id="meti:DK427_08215"/>
<feature type="region of interest" description="Disordered" evidence="1">
    <location>
        <begin position="35"/>
        <end position="68"/>
    </location>
</feature>
<sequence length="93" mass="9488">MRILRLLTGGCVVGLSALVVGFVSADRLSHMAPPPAVRATVPEPSATGSIAVPKPAEPAAAPKVAAPKVPSGFDTERLNALMRGDPILPAGRR</sequence>
<keyword evidence="3" id="KW-1185">Reference proteome</keyword>
<proteinExistence type="predicted"/>
<dbReference type="Proteomes" id="UP000246058">
    <property type="component" value="Chromosome"/>
</dbReference>
<gene>
    <name evidence="2" type="ORF">DK427_08215</name>
</gene>
<organism evidence="2 3">
    <name type="scientific">Methylobacterium radiodurans</name>
    <dbReference type="NCBI Taxonomy" id="2202828"/>
    <lineage>
        <taxon>Bacteria</taxon>
        <taxon>Pseudomonadati</taxon>
        <taxon>Pseudomonadota</taxon>
        <taxon>Alphaproteobacteria</taxon>
        <taxon>Hyphomicrobiales</taxon>
        <taxon>Methylobacteriaceae</taxon>
        <taxon>Methylobacterium</taxon>
    </lineage>
</organism>
<dbReference type="RefSeq" id="WP_109950844.1">
    <property type="nucleotide sequence ID" value="NZ_CP029551.1"/>
</dbReference>
<evidence type="ECO:0000256" key="1">
    <source>
        <dbReference type="SAM" id="MobiDB-lite"/>
    </source>
</evidence>
<dbReference type="AlphaFoldDB" id="A0A2U8VPV1"/>
<dbReference type="EMBL" id="CP029551">
    <property type="protein sequence ID" value="AWN35729.1"/>
    <property type="molecule type" value="Genomic_DNA"/>
</dbReference>
<protein>
    <submittedName>
        <fullName evidence="2">Uncharacterized protein</fullName>
    </submittedName>
</protein>
<name>A0A2U8VPV1_9HYPH</name>